<evidence type="ECO:0000256" key="2">
    <source>
        <dbReference type="SAM" id="SignalP"/>
    </source>
</evidence>
<feature type="signal peptide" evidence="2 4">
    <location>
        <begin position="1"/>
        <end position="20"/>
    </location>
</feature>
<evidence type="ECO:0000313" key="3">
    <source>
        <dbReference type="Proteomes" id="UP000694865"/>
    </source>
</evidence>
<name>A0ABM0GH03_SACKO</name>
<feature type="region of interest" description="Disordered" evidence="1">
    <location>
        <begin position="29"/>
        <end position="83"/>
    </location>
</feature>
<evidence type="ECO:0000313" key="4">
    <source>
        <dbReference type="RefSeq" id="NP_001177982.1"/>
    </source>
</evidence>
<feature type="chain" id="PRO_5044507401" evidence="2 4">
    <location>
        <begin position="21"/>
        <end position="102"/>
    </location>
</feature>
<protein>
    <submittedName>
        <fullName evidence="4">Uncharacterized protein LOC100372962 precursor</fullName>
    </submittedName>
</protein>
<keyword evidence="2 4" id="KW-0732">Signal</keyword>
<dbReference type="RefSeq" id="NP_001177982.1">
    <property type="nucleotide sequence ID" value="NM_001191053.1"/>
</dbReference>
<keyword evidence="3" id="KW-1185">Reference proteome</keyword>
<gene>
    <name evidence="4" type="primary">LOC100372962</name>
</gene>
<sequence precursor="true">MARTAVLAFVFLSLIAIAFCVTEAPAAEPTVAPAAGTDAPAPAAGTDAPAAGTSAPEPEPSAKSAAPEPPATEAPEPDSNAGGRVTASLAFIASSMFMVIMA</sequence>
<accession>A0ABM0GH03</accession>
<feature type="compositionally biased region" description="Low complexity" evidence="1">
    <location>
        <begin position="29"/>
        <end position="66"/>
    </location>
</feature>
<reference evidence="4" key="1">
    <citation type="journal article" date="2008" name="Biol. Bull.">
        <title>cDNA sequences for transcription factors and signaling proteins of the hemichordate Saccoglossus kowalevskii: efficacy of the expressed sequence tag (EST) approach for evolutionary and developmental studies of a new organism.</title>
        <authorList>
            <person name="Freeman R.M. Jr."/>
            <person name="Wu M."/>
            <person name="Cordonnier-Pratt M.M."/>
            <person name="Pratt L.H."/>
            <person name="Gruber C.E."/>
            <person name="Smith M."/>
            <person name="Lander E.S."/>
            <person name="Stange-Thomann N."/>
            <person name="Lowe C.J."/>
            <person name="Gerhart J."/>
            <person name="Kirschner M."/>
        </authorList>
    </citation>
    <scope>NUCLEOTIDE SEQUENCE</scope>
</reference>
<reference evidence="4" key="2">
    <citation type="submission" date="2025-08" db="UniProtKB">
        <authorList>
            <consortium name="RefSeq"/>
        </authorList>
    </citation>
    <scope>IDENTIFICATION</scope>
</reference>
<organism evidence="3 4">
    <name type="scientific">Saccoglossus kowalevskii</name>
    <name type="common">Acorn worm</name>
    <dbReference type="NCBI Taxonomy" id="10224"/>
    <lineage>
        <taxon>Eukaryota</taxon>
        <taxon>Metazoa</taxon>
        <taxon>Hemichordata</taxon>
        <taxon>Enteropneusta</taxon>
        <taxon>Harrimaniidae</taxon>
        <taxon>Saccoglossus</taxon>
    </lineage>
</organism>
<proteinExistence type="predicted"/>
<dbReference type="Proteomes" id="UP000694865">
    <property type="component" value="Unplaced"/>
</dbReference>
<evidence type="ECO:0000256" key="1">
    <source>
        <dbReference type="SAM" id="MobiDB-lite"/>
    </source>
</evidence>
<dbReference type="GeneID" id="100372962"/>